<evidence type="ECO:0000313" key="5">
    <source>
        <dbReference type="EMBL" id="CAA9302731.1"/>
    </source>
</evidence>
<dbReference type="Gene3D" id="1.10.10.10">
    <property type="entry name" value="Winged helix-like DNA-binding domain superfamily/Winged helix DNA-binding domain"/>
    <property type="match status" value="1"/>
</dbReference>
<accession>A0A6J4KFW6</accession>
<dbReference type="Gene3D" id="1.10.4040.10">
    <property type="entry name" value="Penicillinase repressor domain"/>
    <property type="match status" value="1"/>
</dbReference>
<comment type="similarity">
    <text evidence="1">Belongs to the BlaI transcriptional regulatory family.</text>
</comment>
<reference evidence="5" key="1">
    <citation type="submission" date="2020-02" db="EMBL/GenBank/DDBJ databases">
        <authorList>
            <person name="Meier V. D."/>
        </authorList>
    </citation>
    <scope>NUCLEOTIDE SEQUENCE</scope>
    <source>
        <strain evidence="5">AVDCRST_MAG89</strain>
    </source>
</reference>
<keyword evidence="2" id="KW-0805">Transcription regulation</keyword>
<dbReference type="GO" id="GO:0045892">
    <property type="term" value="P:negative regulation of DNA-templated transcription"/>
    <property type="evidence" value="ECO:0007669"/>
    <property type="project" value="InterPro"/>
</dbReference>
<name>A0A6J4KFW6_9BACT</name>
<dbReference type="AlphaFoldDB" id="A0A6J4KFW6"/>
<dbReference type="SUPFAM" id="SSF46785">
    <property type="entry name" value="Winged helix' DNA-binding domain"/>
    <property type="match status" value="1"/>
</dbReference>
<protein>
    <submittedName>
        <fullName evidence="5">Transcriptional repressor, BlaI/MecI family</fullName>
    </submittedName>
</protein>
<evidence type="ECO:0000256" key="3">
    <source>
        <dbReference type="ARBA" id="ARBA00023125"/>
    </source>
</evidence>
<dbReference type="InterPro" id="IPR036388">
    <property type="entry name" value="WH-like_DNA-bd_sf"/>
</dbReference>
<keyword evidence="3" id="KW-0238">DNA-binding</keyword>
<dbReference type="PIRSF" id="PIRSF019455">
    <property type="entry name" value="CopR_AtkY"/>
    <property type="match status" value="1"/>
</dbReference>
<keyword evidence="4" id="KW-0804">Transcription</keyword>
<evidence type="ECO:0000256" key="2">
    <source>
        <dbReference type="ARBA" id="ARBA00023015"/>
    </source>
</evidence>
<gene>
    <name evidence="5" type="ORF">AVDCRST_MAG89-587</name>
</gene>
<dbReference type="InterPro" id="IPR005650">
    <property type="entry name" value="BlaI_family"/>
</dbReference>
<organism evidence="5">
    <name type="scientific">uncultured Gemmatimonadota bacterium</name>
    <dbReference type="NCBI Taxonomy" id="203437"/>
    <lineage>
        <taxon>Bacteria</taxon>
        <taxon>Pseudomonadati</taxon>
        <taxon>Gemmatimonadota</taxon>
        <taxon>environmental samples</taxon>
    </lineage>
</organism>
<dbReference type="Pfam" id="PF03965">
    <property type="entry name" value="Penicillinase_R"/>
    <property type="match status" value="1"/>
</dbReference>
<dbReference type="EMBL" id="CADCTV010000131">
    <property type="protein sequence ID" value="CAA9302731.1"/>
    <property type="molecule type" value="Genomic_DNA"/>
</dbReference>
<sequence length="129" mass="14602">MEAPTRSELSRRERQIMDIVYRRGKATAADVLDDLPDPPTYSAVRAALRLLEEKGLLNHEMDGKRYVYLPTTPRTQARTTALRHLLRTFFNGSPEQVVNALIEDSQPSPAELERLAKLIEQARSGEEGQ</sequence>
<dbReference type="InterPro" id="IPR036390">
    <property type="entry name" value="WH_DNA-bd_sf"/>
</dbReference>
<proteinExistence type="inferred from homology"/>
<dbReference type="GO" id="GO:0003677">
    <property type="term" value="F:DNA binding"/>
    <property type="evidence" value="ECO:0007669"/>
    <property type="project" value="UniProtKB-KW"/>
</dbReference>
<evidence type="ECO:0000256" key="4">
    <source>
        <dbReference type="ARBA" id="ARBA00023163"/>
    </source>
</evidence>
<evidence type="ECO:0000256" key="1">
    <source>
        <dbReference type="ARBA" id="ARBA00011046"/>
    </source>
</evidence>